<dbReference type="PANTHER" id="PTHR24170">
    <property type="entry name" value="ANKYRIN REPEAT DOMAIN-CONTAINING PROTEIN 27"/>
    <property type="match status" value="1"/>
</dbReference>
<sequence length="376" mass="44719">MGAQCSIDRKEKTRRRYFKIIRKQKELYLKKHQLAINTYNFKNWLKHMIRELKSLQEKFPEALWPQELVYLCKSWKRADLKWRSNVIWYNYLHSYKSNIPLPDKTVTNFKLPLPSTFQVDSLLDFIKTHLSHTEDHFISAMIFKFTDSFDKQDFPKYDIKPIIDEINDFVQLALQTLLNYYGGIVRDLIKKKDGDISDLILTYTISNKIHETALNTYLEMYKCEESKYQQNIEKFQYLKCKDFGIKELFQLDLHLENAYGASIDKLRDIEKVNSPIEKLNVITKAAVEICNCIDFIWKENDETTQDDLIIDSDQILSIFMYVVLKAKIKNLRGHVKMIYDFGRKEMQNGSMGYYVITLEACIQQIEMLENQEGFFE</sequence>
<feature type="domain" description="VPS9" evidence="1">
    <location>
        <begin position="222"/>
        <end position="374"/>
    </location>
</feature>
<dbReference type="SUPFAM" id="SSF109993">
    <property type="entry name" value="VPS9 domain"/>
    <property type="match status" value="1"/>
</dbReference>
<proteinExistence type="predicted"/>
<reference evidence="2" key="1">
    <citation type="submission" date="2021-09" db="EMBL/GenBank/DDBJ databases">
        <authorList>
            <consortium name="AG Swart"/>
            <person name="Singh M."/>
            <person name="Singh A."/>
            <person name="Seah K."/>
            <person name="Emmerich C."/>
        </authorList>
    </citation>
    <scope>NUCLEOTIDE SEQUENCE</scope>
    <source>
        <strain evidence="2">ATCC30299</strain>
    </source>
</reference>
<evidence type="ECO:0000313" key="2">
    <source>
        <dbReference type="EMBL" id="CAG9322375.1"/>
    </source>
</evidence>
<dbReference type="Pfam" id="PF02204">
    <property type="entry name" value="VPS9"/>
    <property type="match status" value="1"/>
</dbReference>
<accession>A0AAU9J8T5</accession>
<gene>
    <name evidence="2" type="ORF">BSTOLATCC_MIC31511</name>
</gene>
<dbReference type="Gene3D" id="1.20.1050.80">
    <property type="entry name" value="VPS9 domain"/>
    <property type="match status" value="1"/>
</dbReference>
<dbReference type="InterPro" id="IPR003123">
    <property type="entry name" value="VPS9"/>
</dbReference>
<comment type="caution">
    <text evidence="2">The sequence shown here is derived from an EMBL/GenBank/DDBJ whole genome shotgun (WGS) entry which is preliminary data.</text>
</comment>
<dbReference type="AlphaFoldDB" id="A0AAU9J8T5"/>
<dbReference type="InterPro" id="IPR051248">
    <property type="entry name" value="UPF0507/Ank_repeat_27"/>
</dbReference>
<dbReference type="PROSITE" id="PS51205">
    <property type="entry name" value="VPS9"/>
    <property type="match status" value="1"/>
</dbReference>
<evidence type="ECO:0000313" key="3">
    <source>
        <dbReference type="Proteomes" id="UP001162131"/>
    </source>
</evidence>
<dbReference type="InterPro" id="IPR037191">
    <property type="entry name" value="VPS9_dom_sf"/>
</dbReference>
<evidence type="ECO:0000259" key="1">
    <source>
        <dbReference type="PROSITE" id="PS51205"/>
    </source>
</evidence>
<name>A0AAU9J8T5_9CILI</name>
<organism evidence="2 3">
    <name type="scientific">Blepharisma stoltei</name>
    <dbReference type="NCBI Taxonomy" id="1481888"/>
    <lineage>
        <taxon>Eukaryota</taxon>
        <taxon>Sar</taxon>
        <taxon>Alveolata</taxon>
        <taxon>Ciliophora</taxon>
        <taxon>Postciliodesmatophora</taxon>
        <taxon>Heterotrichea</taxon>
        <taxon>Heterotrichida</taxon>
        <taxon>Blepharismidae</taxon>
        <taxon>Blepharisma</taxon>
    </lineage>
</organism>
<dbReference type="Proteomes" id="UP001162131">
    <property type="component" value="Unassembled WGS sequence"/>
</dbReference>
<keyword evidence="3" id="KW-1185">Reference proteome</keyword>
<dbReference type="EMBL" id="CAJZBQ010000032">
    <property type="protein sequence ID" value="CAG9322375.1"/>
    <property type="molecule type" value="Genomic_DNA"/>
</dbReference>
<protein>
    <recommendedName>
        <fullName evidence="1">VPS9 domain-containing protein</fullName>
    </recommendedName>
</protein>